<reference evidence="3 4" key="1">
    <citation type="journal article" date="2014" name="PLoS Genet.">
        <title>Phylogenetically driven sequencing of extremely halophilic archaea reveals strategies for static and dynamic osmo-response.</title>
        <authorList>
            <person name="Becker E.A."/>
            <person name="Seitzer P.M."/>
            <person name="Tritt A."/>
            <person name="Larsen D."/>
            <person name="Krusor M."/>
            <person name="Yao A.I."/>
            <person name="Wu D."/>
            <person name="Madern D."/>
            <person name="Eisen J.A."/>
            <person name="Darling A.E."/>
            <person name="Facciotti M.T."/>
        </authorList>
    </citation>
    <scope>NUCLEOTIDE SEQUENCE [LARGE SCALE GENOMIC DNA]</scope>
    <source>
        <strain evidence="3 4">JCM 10990</strain>
    </source>
</reference>
<dbReference type="Pfam" id="PF00326">
    <property type="entry name" value="Peptidase_S9"/>
    <property type="match status" value="1"/>
</dbReference>
<dbReference type="InterPro" id="IPR029058">
    <property type="entry name" value="AB_hydrolase_fold"/>
</dbReference>
<dbReference type="InterPro" id="IPR050261">
    <property type="entry name" value="FrsA_esterase"/>
</dbReference>
<dbReference type="Gene3D" id="3.40.50.1820">
    <property type="entry name" value="alpha/beta hydrolase"/>
    <property type="match status" value="1"/>
</dbReference>
<keyword evidence="1 3" id="KW-0378">Hydrolase</keyword>
<dbReference type="Proteomes" id="UP000011693">
    <property type="component" value="Unassembled WGS sequence"/>
</dbReference>
<dbReference type="EMBL" id="AOIN01000056">
    <property type="protein sequence ID" value="ELY99863.1"/>
    <property type="molecule type" value="Genomic_DNA"/>
</dbReference>
<dbReference type="PANTHER" id="PTHR22946">
    <property type="entry name" value="DIENELACTONE HYDROLASE DOMAIN-CONTAINING PROTEIN-RELATED"/>
    <property type="match status" value="1"/>
</dbReference>
<organism evidence="3 4">
    <name type="scientific">Natrialba chahannaoensis JCM 10990</name>
    <dbReference type="NCBI Taxonomy" id="1227492"/>
    <lineage>
        <taxon>Archaea</taxon>
        <taxon>Methanobacteriati</taxon>
        <taxon>Methanobacteriota</taxon>
        <taxon>Stenosarchaea group</taxon>
        <taxon>Halobacteria</taxon>
        <taxon>Halobacteriales</taxon>
        <taxon>Natrialbaceae</taxon>
        <taxon>Natrialba</taxon>
    </lineage>
</organism>
<proteinExistence type="predicted"/>
<dbReference type="PANTHER" id="PTHR22946:SF9">
    <property type="entry name" value="POLYKETIDE TRANSFERASE AF380"/>
    <property type="match status" value="1"/>
</dbReference>
<dbReference type="InterPro" id="IPR001375">
    <property type="entry name" value="Peptidase_S9_cat"/>
</dbReference>
<evidence type="ECO:0000313" key="4">
    <source>
        <dbReference type="Proteomes" id="UP000011693"/>
    </source>
</evidence>
<evidence type="ECO:0000259" key="2">
    <source>
        <dbReference type="Pfam" id="PF00326"/>
    </source>
</evidence>
<feature type="domain" description="Peptidase S9 prolyl oligopeptidase catalytic" evidence="2">
    <location>
        <begin position="58"/>
        <end position="251"/>
    </location>
</feature>
<dbReference type="GO" id="GO:0016788">
    <property type="term" value="F:hydrolase activity, acting on ester bonds"/>
    <property type="evidence" value="ECO:0007669"/>
    <property type="project" value="UniProtKB-ARBA"/>
</dbReference>
<sequence length="256" mass="28139">MPREFTVSVTDGSSSVAESEFGSEPESVAAVHHEAPSDDWLVFCHGLRSDKSGSYERRCQRAVDKGYNAVRFDFRGCGESDRDFVDHSLSTRLADLQAVLDCVLQDDRNNCSSLTLFGSSFGGAVALHTAATDNRIDAVATRAPVTDLSTFDRYRNRVEREGVLEFDTGERLDERFFDDLDAYPFADVAATFDVPVAIFHGAADDSVPVSDSLDAAGVLETDVFVQVFEGEGHIFSREAEERLRGLLFAWLSETGL</sequence>
<evidence type="ECO:0000313" key="3">
    <source>
        <dbReference type="EMBL" id="ELY99863.1"/>
    </source>
</evidence>
<accession>M0AR51</accession>
<dbReference type="STRING" id="1227492.C482_10277"/>
<gene>
    <name evidence="3" type="ORF">C482_10277</name>
</gene>
<dbReference type="RefSeq" id="WP_006167481.1">
    <property type="nucleotide sequence ID" value="NZ_AOIN01000056.1"/>
</dbReference>
<dbReference type="SUPFAM" id="SSF53474">
    <property type="entry name" value="alpha/beta-Hydrolases"/>
    <property type="match status" value="1"/>
</dbReference>
<protein>
    <submittedName>
        <fullName evidence="3">Hydrolase-like protein</fullName>
    </submittedName>
</protein>
<evidence type="ECO:0000256" key="1">
    <source>
        <dbReference type="ARBA" id="ARBA00022801"/>
    </source>
</evidence>
<dbReference type="GO" id="GO:0006508">
    <property type="term" value="P:proteolysis"/>
    <property type="evidence" value="ECO:0007669"/>
    <property type="project" value="InterPro"/>
</dbReference>
<dbReference type="AlphaFoldDB" id="M0AR51"/>
<dbReference type="OrthoDB" id="7531at2157"/>
<dbReference type="PATRIC" id="fig|1227492.4.peg.2020"/>
<name>M0AR51_9EURY</name>
<dbReference type="GO" id="GO:0008236">
    <property type="term" value="F:serine-type peptidase activity"/>
    <property type="evidence" value="ECO:0007669"/>
    <property type="project" value="InterPro"/>
</dbReference>
<keyword evidence="4" id="KW-1185">Reference proteome</keyword>
<comment type="caution">
    <text evidence="3">The sequence shown here is derived from an EMBL/GenBank/DDBJ whole genome shotgun (WGS) entry which is preliminary data.</text>
</comment>